<protein>
    <submittedName>
        <fullName evidence="1">Uncharacterized protein</fullName>
    </submittedName>
</protein>
<dbReference type="AlphaFoldDB" id="A0A934QX19"/>
<proteinExistence type="predicted"/>
<evidence type="ECO:0000313" key="1">
    <source>
        <dbReference type="EMBL" id="MBK1787114.1"/>
    </source>
</evidence>
<accession>A0A934QX19</accession>
<dbReference type="Proteomes" id="UP000635245">
    <property type="component" value="Unassembled WGS sequence"/>
</dbReference>
<dbReference type="RefSeq" id="WP_200321401.1">
    <property type="nucleotide sequence ID" value="NZ_JAENJH010000006.1"/>
</dbReference>
<gene>
    <name evidence="1" type="ORF">JHE00_22545</name>
</gene>
<comment type="caution">
    <text evidence="1">The sequence shown here is derived from an EMBL/GenBank/DDBJ whole genome shotgun (WGS) entry which is preliminary data.</text>
</comment>
<reference evidence="1" key="1">
    <citation type="submission" date="2020-12" db="EMBL/GenBank/DDBJ databases">
        <title>Prauserella sp. ASG 168, a novel actinomycete isolated from cave rock.</title>
        <authorList>
            <person name="Suriyachadkun C."/>
        </authorList>
    </citation>
    <scope>NUCLEOTIDE SEQUENCE</scope>
    <source>
        <strain evidence="1">ASG 168</strain>
    </source>
</reference>
<keyword evidence="2" id="KW-1185">Reference proteome</keyword>
<name>A0A934QX19_9PSEU</name>
<evidence type="ECO:0000313" key="2">
    <source>
        <dbReference type="Proteomes" id="UP000635245"/>
    </source>
</evidence>
<dbReference type="EMBL" id="JAENJH010000006">
    <property type="protein sequence ID" value="MBK1787114.1"/>
    <property type="molecule type" value="Genomic_DNA"/>
</dbReference>
<sequence length="88" mass="9186">MENWQHIAALARQAADLLPGPPPADDREGYQAWESLVLSAAARIGVLAGASGAVPATLGSRARHRLDWRALLGLASVELPEGALHLGS</sequence>
<organism evidence="1 2">
    <name type="scientific">Prauserella cavernicola</name>
    <dbReference type="NCBI Taxonomy" id="2800127"/>
    <lineage>
        <taxon>Bacteria</taxon>
        <taxon>Bacillati</taxon>
        <taxon>Actinomycetota</taxon>
        <taxon>Actinomycetes</taxon>
        <taxon>Pseudonocardiales</taxon>
        <taxon>Pseudonocardiaceae</taxon>
        <taxon>Prauserella</taxon>
    </lineage>
</organism>